<evidence type="ECO:0000313" key="9">
    <source>
        <dbReference type="EMBL" id="CEQ04461.1"/>
    </source>
</evidence>
<proteinExistence type="inferred from homology"/>
<protein>
    <recommendedName>
        <fullName evidence="4">Flagellar hook-associated protein 1</fullName>
    </recommendedName>
</protein>
<dbReference type="OrthoDB" id="9802553at2"/>
<evidence type="ECO:0000256" key="1">
    <source>
        <dbReference type="ARBA" id="ARBA00004365"/>
    </source>
</evidence>
<dbReference type="InterPro" id="IPR053927">
    <property type="entry name" value="FlgK_helical"/>
</dbReference>
<dbReference type="PANTHER" id="PTHR30033:SF1">
    <property type="entry name" value="FLAGELLAR HOOK-ASSOCIATED PROTEIN 1"/>
    <property type="match status" value="1"/>
</dbReference>
<dbReference type="PANTHER" id="PTHR30033">
    <property type="entry name" value="FLAGELLAR HOOK-ASSOCIATED PROTEIN 1"/>
    <property type="match status" value="1"/>
</dbReference>
<evidence type="ECO:0000259" key="8">
    <source>
        <dbReference type="Pfam" id="PF22638"/>
    </source>
</evidence>
<dbReference type="RefSeq" id="WP_055340503.1">
    <property type="nucleotide sequence ID" value="NZ_CDNI01000003.1"/>
</dbReference>
<dbReference type="GO" id="GO:0009424">
    <property type="term" value="C:bacterial-type flagellum hook"/>
    <property type="evidence" value="ECO:0007669"/>
    <property type="project" value="InterPro"/>
</dbReference>
<keyword evidence="9" id="KW-0282">Flagellum</keyword>
<dbReference type="AlphaFoldDB" id="A0A0C7QLM3"/>
<comment type="similarity">
    <text evidence="3">Belongs to the flagella basal body rod proteins family.</text>
</comment>
<dbReference type="GO" id="GO:0005198">
    <property type="term" value="F:structural molecule activity"/>
    <property type="evidence" value="ECO:0007669"/>
    <property type="project" value="InterPro"/>
</dbReference>
<dbReference type="InterPro" id="IPR010930">
    <property type="entry name" value="Flg_bb/hook_C_dom"/>
</dbReference>
<name>A0A0C7QLM3_PARSO</name>
<evidence type="ECO:0000256" key="2">
    <source>
        <dbReference type="ARBA" id="ARBA00004613"/>
    </source>
</evidence>
<evidence type="ECO:0000256" key="4">
    <source>
        <dbReference type="ARBA" id="ARBA00016244"/>
    </source>
</evidence>
<feature type="domain" description="Flagellar hook-associated protein FlgK helical" evidence="8">
    <location>
        <begin position="103"/>
        <end position="225"/>
    </location>
</feature>
<dbReference type="InterPro" id="IPR002371">
    <property type="entry name" value="FlgK"/>
</dbReference>
<evidence type="ECO:0000259" key="7">
    <source>
        <dbReference type="Pfam" id="PF06429"/>
    </source>
</evidence>
<evidence type="ECO:0000256" key="6">
    <source>
        <dbReference type="ARBA" id="ARBA00023143"/>
    </source>
</evidence>
<feature type="domain" description="Flagellar basal-body/hook protein C-terminal" evidence="7">
    <location>
        <begin position="380"/>
        <end position="420"/>
    </location>
</feature>
<accession>A0A0C7QLM3</accession>
<dbReference type="GO" id="GO:0044780">
    <property type="term" value="P:bacterial-type flagellum assembly"/>
    <property type="evidence" value="ECO:0007669"/>
    <property type="project" value="InterPro"/>
</dbReference>
<dbReference type="SUPFAM" id="SSF64518">
    <property type="entry name" value="Phase 1 flagellin"/>
    <property type="match status" value="1"/>
</dbReference>
<dbReference type="Proteomes" id="UP000049127">
    <property type="component" value="Unassembled WGS sequence"/>
</dbReference>
<evidence type="ECO:0000313" key="10">
    <source>
        <dbReference type="Proteomes" id="UP000049127"/>
    </source>
</evidence>
<evidence type="ECO:0000256" key="5">
    <source>
        <dbReference type="ARBA" id="ARBA00022525"/>
    </source>
</evidence>
<keyword evidence="9" id="KW-0966">Cell projection</keyword>
<dbReference type="EMBL" id="CEKZ01000003">
    <property type="protein sequence ID" value="CEQ04461.1"/>
    <property type="molecule type" value="Genomic_DNA"/>
</dbReference>
<dbReference type="GO" id="GO:0005576">
    <property type="term" value="C:extracellular region"/>
    <property type="evidence" value="ECO:0007669"/>
    <property type="project" value="UniProtKB-SubCell"/>
</dbReference>
<gene>
    <name evidence="9" type="primary">flgK</name>
    <name evidence="9" type="ORF">R28058_21941</name>
</gene>
<dbReference type="NCBIfam" id="TIGR02492">
    <property type="entry name" value="flgK_ends"/>
    <property type="match status" value="1"/>
</dbReference>
<keyword evidence="9" id="KW-0969">Cilium</keyword>
<organism evidence="9 10">
    <name type="scientific">Paraclostridium sordellii</name>
    <name type="common">Clostridium sordellii</name>
    <dbReference type="NCBI Taxonomy" id="1505"/>
    <lineage>
        <taxon>Bacteria</taxon>
        <taxon>Bacillati</taxon>
        <taxon>Bacillota</taxon>
        <taxon>Clostridia</taxon>
        <taxon>Peptostreptococcales</taxon>
        <taxon>Peptostreptococcaceae</taxon>
        <taxon>Paraclostridium</taxon>
    </lineage>
</organism>
<sequence>MSGLLGSLQSARTGMSISQTSIQTTSHNLNNLNTPGYSRQRVEQSARSAYSYPGYSSTIGAGQLGTGVEATDITRIRNTFYDFQYRSETHGYGETSIKYEHYTTMENIFGEPSECGISSAMNNFFTGWQELSKDPQNKGSKDIVIQNGEYLANNISIAYDKFSNLGESAQKKLDGNIKEINGKLDQLKELDKQIRLIQGSGKSPNDLMDERDNIIDDLSFKMNIQDEDVQKLMKNKIENGKDITIDDFKAIKTVSGEIKGSLDIIEKVKEFKANLKELAQGINDSVNKTLGMDFFEVGKEPILKVKDDILNKTTNLNVSADTAQKMYKLKNEKVSIGKDTITINNFYNDIIQKLGNECQEVRRNESNQSKMIKEIQTSKLNVSGVSLDEEMINLVQYQHAYNASAKVVSTINSLLDVVINGLIR</sequence>
<reference evidence="9 10" key="1">
    <citation type="submission" date="2015-01" db="EMBL/GenBank/DDBJ databases">
        <authorList>
            <person name="Aslett A.Martin."/>
            <person name="De Silva Nishadi"/>
        </authorList>
    </citation>
    <scope>NUCLEOTIDE SEQUENCE [LARGE SCALE GENOMIC DNA]</scope>
    <source>
        <strain evidence="9 10">R28058</strain>
    </source>
</reference>
<keyword evidence="6" id="KW-0975">Bacterial flagellum</keyword>
<comment type="subcellular location">
    <subcellularLocation>
        <location evidence="1">Bacterial flagellum</location>
    </subcellularLocation>
    <subcellularLocation>
        <location evidence="2">Secreted</location>
    </subcellularLocation>
</comment>
<evidence type="ECO:0000256" key="3">
    <source>
        <dbReference type="ARBA" id="ARBA00009677"/>
    </source>
</evidence>
<dbReference type="Pfam" id="PF22638">
    <property type="entry name" value="FlgK_D1"/>
    <property type="match status" value="1"/>
</dbReference>
<dbReference type="Pfam" id="PF06429">
    <property type="entry name" value="Flg_bbr_C"/>
    <property type="match status" value="1"/>
</dbReference>
<keyword evidence="5" id="KW-0964">Secreted</keyword>